<gene>
    <name evidence="2" type="ORF">Slati_1208300</name>
</gene>
<evidence type="ECO:0000259" key="1">
    <source>
        <dbReference type="Pfam" id="PF00407"/>
    </source>
</evidence>
<dbReference type="GO" id="GO:0006952">
    <property type="term" value="P:defense response"/>
    <property type="evidence" value="ECO:0007669"/>
    <property type="project" value="InterPro"/>
</dbReference>
<proteinExistence type="predicted"/>
<dbReference type="Pfam" id="PF00407">
    <property type="entry name" value="Bet_v_1"/>
    <property type="match status" value="1"/>
</dbReference>
<dbReference type="EMBL" id="JACGWN010000004">
    <property type="protein sequence ID" value="KAL0452302.1"/>
    <property type="molecule type" value="Genomic_DNA"/>
</dbReference>
<comment type="caution">
    <text evidence="2">The sequence shown here is derived from an EMBL/GenBank/DDBJ whole genome shotgun (WGS) entry which is preliminary data.</text>
</comment>
<sequence length="105" mass="11589">MTKLKTGLSGPPSYKEKYLVVDDVKRVKVGQIIEGGALEQGFKSYITRLDAIEKEGKTDECIMIGTIEYVLEDESALPSVDSSLDGLYDIMKAVADYVIKNHTTN</sequence>
<evidence type="ECO:0000313" key="2">
    <source>
        <dbReference type="EMBL" id="KAL0452302.1"/>
    </source>
</evidence>
<dbReference type="AlphaFoldDB" id="A0AAW2XE54"/>
<protein>
    <recommendedName>
        <fullName evidence="1">Bet v I/Major latex protein domain-containing protein</fullName>
    </recommendedName>
</protein>
<name>A0AAW2XE54_9LAMI</name>
<dbReference type="Gene3D" id="3.30.530.20">
    <property type="match status" value="1"/>
</dbReference>
<feature type="domain" description="Bet v I/Major latex protein" evidence="1">
    <location>
        <begin position="13"/>
        <end position="100"/>
    </location>
</feature>
<dbReference type="InterPro" id="IPR000916">
    <property type="entry name" value="Bet_v_I/MLP"/>
</dbReference>
<dbReference type="InterPro" id="IPR023393">
    <property type="entry name" value="START-like_dom_sf"/>
</dbReference>
<reference evidence="2" key="1">
    <citation type="submission" date="2020-06" db="EMBL/GenBank/DDBJ databases">
        <authorList>
            <person name="Li T."/>
            <person name="Hu X."/>
            <person name="Zhang T."/>
            <person name="Song X."/>
            <person name="Zhang H."/>
            <person name="Dai N."/>
            <person name="Sheng W."/>
            <person name="Hou X."/>
            <person name="Wei L."/>
        </authorList>
    </citation>
    <scope>NUCLEOTIDE SEQUENCE</scope>
    <source>
        <strain evidence="2">KEN1</strain>
        <tissue evidence="2">Leaf</tissue>
    </source>
</reference>
<reference evidence="2" key="2">
    <citation type="journal article" date="2024" name="Plant">
        <title>Genomic evolution and insights into agronomic trait innovations of Sesamum species.</title>
        <authorList>
            <person name="Miao H."/>
            <person name="Wang L."/>
            <person name="Qu L."/>
            <person name="Liu H."/>
            <person name="Sun Y."/>
            <person name="Le M."/>
            <person name="Wang Q."/>
            <person name="Wei S."/>
            <person name="Zheng Y."/>
            <person name="Lin W."/>
            <person name="Duan Y."/>
            <person name="Cao H."/>
            <person name="Xiong S."/>
            <person name="Wang X."/>
            <person name="Wei L."/>
            <person name="Li C."/>
            <person name="Ma Q."/>
            <person name="Ju M."/>
            <person name="Zhao R."/>
            <person name="Li G."/>
            <person name="Mu C."/>
            <person name="Tian Q."/>
            <person name="Mei H."/>
            <person name="Zhang T."/>
            <person name="Gao T."/>
            <person name="Zhang H."/>
        </authorList>
    </citation>
    <scope>NUCLEOTIDE SEQUENCE</scope>
    <source>
        <strain evidence="2">KEN1</strain>
    </source>
</reference>
<accession>A0AAW2XE54</accession>
<organism evidence="2">
    <name type="scientific">Sesamum latifolium</name>
    <dbReference type="NCBI Taxonomy" id="2727402"/>
    <lineage>
        <taxon>Eukaryota</taxon>
        <taxon>Viridiplantae</taxon>
        <taxon>Streptophyta</taxon>
        <taxon>Embryophyta</taxon>
        <taxon>Tracheophyta</taxon>
        <taxon>Spermatophyta</taxon>
        <taxon>Magnoliopsida</taxon>
        <taxon>eudicotyledons</taxon>
        <taxon>Gunneridae</taxon>
        <taxon>Pentapetalae</taxon>
        <taxon>asterids</taxon>
        <taxon>lamiids</taxon>
        <taxon>Lamiales</taxon>
        <taxon>Pedaliaceae</taxon>
        <taxon>Sesamum</taxon>
    </lineage>
</organism>
<dbReference type="SUPFAM" id="SSF55961">
    <property type="entry name" value="Bet v1-like"/>
    <property type="match status" value="1"/>
</dbReference>